<comment type="function">
    <text evidence="5">Maintains stem cell potency. Increases STAT3 phosphorylation and controls ERK phosphorylation. May act as a scaffold, increasing STAT3 recruitment onto endosomes.</text>
</comment>
<evidence type="ECO:0000256" key="6">
    <source>
        <dbReference type="SAM" id="MobiDB-lite"/>
    </source>
</evidence>
<dbReference type="InParanoid" id="H3B1Y2"/>
<keyword evidence="9" id="KW-1185">Reference proteome</keyword>
<feature type="domain" description="OCIA" evidence="7">
    <location>
        <begin position="26"/>
        <end position="112"/>
    </location>
</feature>
<dbReference type="PANTHER" id="PTHR13336:SF4">
    <property type="entry name" value="OCIA DOMAIN-CONTAINING PROTEIN 1"/>
    <property type="match status" value="1"/>
</dbReference>
<dbReference type="Ensembl" id="ENSLACT00000016013.1">
    <property type="protein sequence ID" value="ENSLACP00000015903.1"/>
    <property type="gene ID" value="ENSLACG00000014002.1"/>
</dbReference>
<accession>H3B1Y2</accession>
<reference evidence="8" key="2">
    <citation type="submission" date="2025-08" db="UniProtKB">
        <authorList>
            <consortium name="Ensembl"/>
        </authorList>
    </citation>
    <scope>IDENTIFICATION</scope>
</reference>
<evidence type="ECO:0000256" key="2">
    <source>
        <dbReference type="ARBA" id="ARBA00022753"/>
    </source>
</evidence>
<dbReference type="HOGENOM" id="CLU_083038_0_0_1"/>
<comment type="domain">
    <text evidence="5">The OCIA domain is necessary and sufficient for endosomal localization.</text>
</comment>
<dbReference type="GO" id="GO:2000736">
    <property type="term" value="P:regulation of stem cell differentiation"/>
    <property type="evidence" value="ECO:0007669"/>
    <property type="project" value="UniProtKB-UniRule"/>
</dbReference>
<evidence type="ECO:0000256" key="4">
    <source>
        <dbReference type="ARBA" id="ARBA00040877"/>
    </source>
</evidence>
<feature type="region of interest" description="Disordered" evidence="6">
    <location>
        <begin position="235"/>
        <end position="257"/>
    </location>
</feature>
<gene>
    <name evidence="8" type="primary">OCIAD1</name>
</gene>
<comment type="subcellular location">
    <subcellularLocation>
        <location evidence="1 5">Endosome</location>
    </subcellularLocation>
</comment>
<dbReference type="GO" id="GO:0005768">
    <property type="term" value="C:endosome"/>
    <property type="evidence" value="ECO:0007669"/>
    <property type="project" value="UniProtKB-SubCell"/>
</dbReference>
<dbReference type="STRING" id="7897.ENSLACP00000015903"/>
<evidence type="ECO:0000259" key="7">
    <source>
        <dbReference type="Pfam" id="PF07051"/>
    </source>
</evidence>
<dbReference type="PANTHER" id="PTHR13336">
    <property type="entry name" value="OVARIAN CARCINOMA IMMUNOREACTIVE ANTIGEN"/>
    <property type="match status" value="1"/>
</dbReference>
<feature type="compositionally biased region" description="Basic and acidic residues" evidence="6">
    <location>
        <begin position="237"/>
        <end position="247"/>
    </location>
</feature>
<keyword evidence="2 5" id="KW-0967">Endosome</keyword>
<name>H3B1Y2_LATCH</name>
<evidence type="ECO:0000256" key="1">
    <source>
        <dbReference type="ARBA" id="ARBA00004177"/>
    </source>
</evidence>
<protein>
    <recommendedName>
        <fullName evidence="4 5">OCIA domain-containing protein 1</fullName>
    </recommendedName>
</protein>
<comment type="subunit">
    <text evidence="5">Interacts with STAT3.</text>
</comment>
<feature type="region of interest" description="Disordered" evidence="6">
    <location>
        <begin position="1"/>
        <end position="24"/>
    </location>
</feature>
<dbReference type="AlphaFoldDB" id="H3B1Y2"/>
<dbReference type="EMBL" id="AFYH01094098">
    <property type="status" value="NOT_ANNOTATED_CDS"/>
    <property type="molecule type" value="Genomic_DNA"/>
</dbReference>
<dbReference type="EMBL" id="AFYH01094097">
    <property type="status" value="NOT_ANNOTATED_CDS"/>
    <property type="molecule type" value="Genomic_DNA"/>
</dbReference>
<organism evidence="8 9">
    <name type="scientific">Latimeria chalumnae</name>
    <name type="common">Coelacanth</name>
    <dbReference type="NCBI Taxonomy" id="7897"/>
    <lineage>
        <taxon>Eukaryota</taxon>
        <taxon>Metazoa</taxon>
        <taxon>Chordata</taxon>
        <taxon>Craniata</taxon>
        <taxon>Vertebrata</taxon>
        <taxon>Euteleostomi</taxon>
        <taxon>Coelacanthiformes</taxon>
        <taxon>Coelacanthidae</taxon>
        <taxon>Latimeria</taxon>
    </lineage>
</organism>
<dbReference type="EMBL" id="AFYH01094096">
    <property type="status" value="NOT_ANNOTATED_CDS"/>
    <property type="molecule type" value="Genomic_DNA"/>
</dbReference>
<dbReference type="Proteomes" id="UP000008672">
    <property type="component" value="Unassembled WGS sequence"/>
</dbReference>
<proteinExistence type="inferred from homology"/>
<sequence length="257" mass="28995">MASTKVTESGHPHQQQYGAGQNPAGMAYIPTDEERRVFRECNEESFWYRSLPFSAVSMLLTQGLISRGILTTSSRFGSLPKVAFAGVCGYLAGKVSYMKTCQEKFKRLDNSPLGEALRHRTLPPRYGNQKAEFSDTETSQPLPSFEGSPAIETPLYSDDYSYIEHSSSSYEPVPFSASLSESSPTGVDESYLQAPIQLVEEEKSKRKPVTYEELRNRNRETYEVTMTQKAEILLKPSQERTPKKEVKTNQYGDAWEE</sequence>
<dbReference type="eggNOG" id="ENOG502RXQR">
    <property type="taxonomic scope" value="Eukaryota"/>
</dbReference>
<evidence type="ECO:0000256" key="5">
    <source>
        <dbReference type="RuleBase" id="RU369066"/>
    </source>
</evidence>
<dbReference type="InterPro" id="IPR040187">
    <property type="entry name" value="OCAD1/2"/>
</dbReference>
<feature type="region of interest" description="Disordered" evidence="6">
    <location>
        <begin position="116"/>
        <end position="150"/>
    </location>
</feature>
<comment type="similarity">
    <text evidence="3 5">Belongs to the OCIAD1 family.</text>
</comment>
<reference evidence="8" key="3">
    <citation type="submission" date="2025-09" db="UniProtKB">
        <authorList>
            <consortium name="Ensembl"/>
        </authorList>
    </citation>
    <scope>IDENTIFICATION</scope>
</reference>
<dbReference type="GeneTree" id="ENSGT00530000063690"/>
<dbReference type="OMA" id="TYEVMLP"/>
<dbReference type="FunCoup" id="H3B1Y2">
    <property type="interactions" value="2141"/>
</dbReference>
<dbReference type="InterPro" id="IPR009764">
    <property type="entry name" value="OCIA_dom"/>
</dbReference>
<dbReference type="Bgee" id="ENSLACG00000014002">
    <property type="expression patterns" value="Expressed in pectoral fin and 6 other cell types or tissues"/>
</dbReference>
<dbReference type="Pfam" id="PF07051">
    <property type="entry name" value="OCIA"/>
    <property type="match status" value="1"/>
</dbReference>
<reference evidence="9" key="1">
    <citation type="submission" date="2011-08" db="EMBL/GenBank/DDBJ databases">
        <title>The draft genome of Latimeria chalumnae.</title>
        <authorList>
            <person name="Di Palma F."/>
            <person name="Alfoldi J."/>
            <person name="Johnson J."/>
            <person name="Berlin A."/>
            <person name="Gnerre S."/>
            <person name="Jaffe D."/>
            <person name="MacCallum I."/>
            <person name="Young S."/>
            <person name="Walker B.J."/>
            <person name="Lander E."/>
            <person name="Lindblad-Toh K."/>
        </authorList>
    </citation>
    <scope>NUCLEOTIDE SEQUENCE [LARGE SCALE GENOMIC DNA]</scope>
    <source>
        <strain evidence="9">Wild caught</strain>
    </source>
</reference>
<feature type="compositionally biased region" description="Polar residues" evidence="6">
    <location>
        <begin position="1"/>
        <end position="19"/>
    </location>
</feature>
<evidence type="ECO:0000313" key="9">
    <source>
        <dbReference type="Proteomes" id="UP000008672"/>
    </source>
</evidence>
<dbReference type="EMBL" id="AFYH01094095">
    <property type="status" value="NOT_ANNOTATED_CDS"/>
    <property type="molecule type" value="Genomic_DNA"/>
</dbReference>
<evidence type="ECO:0000256" key="3">
    <source>
        <dbReference type="ARBA" id="ARBA00037952"/>
    </source>
</evidence>
<evidence type="ECO:0000313" key="8">
    <source>
        <dbReference type="Ensembl" id="ENSLACP00000015903.1"/>
    </source>
</evidence>